<dbReference type="InterPro" id="IPR037359">
    <property type="entry name" value="NST/OST"/>
</dbReference>
<dbReference type="KEGG" id="vbl:L21SP4_02304"/>
<organism evidence="4 5">
    <name type="scientific">Kiritimatiella glycovorans</name>
    <dbReference type="NCBI Taxonomy" id="1307763"/>
    <lineage>
        <taxon>Bacteria</taxon>
        <taxon>Pseudomonadati</taxon>
        <taxon>Kiritimatiellota</taxon>
        <taxon>Kiritimatiellia</taxon>
        <taxon>Kiritimatiellales</taxon>
        <taxon>Kiritimatiellaceae</taxon>
        <taxon>Kiritimatiella</taxon>
    </lineage>
</organism>
<evidence type="ECO:0000313" key="5">
    <source>
        <dbReference type="Proteomes" id="UP000035268"/>
    </source>
</evidence>
<dbReference type="AlphaFoldDB" id="A0A0G3EGD8"/>
<sequence>MLPNFLIVGAEKAGTTTLASILAQHPDVFMCEPKEPRYFSHPSRGRGLAWYASLFESAEGKKAVGEASTAYTWHPHIADVPQRIHETLGDIRYIYMVRDPVERLISHYRHAVYYRWIPEGLSLDEAVERCPALFDCGRYAHQVEQYRAVSAWSRWKIIALEDLLRNPEKVQRELCSFLSIGDHLTPLPHENAGDDLFALPEPLRGLRNLQALIPGRIGNMVRRKLKQLWGRRIEAPELDPAERDSWRDRYRAEVERLSARAGRDFAEFWWGEGHTEG</sequence>
<reference evidence="5" key="1">
    <citation type="submission" date="2015-02" db="EMBL/GenBank/DDBJ databases">
        <title>Description and complete genome sequence of the first cultured representative of the subdivision 5 of the Verrucomicrobia phylum.</title>
        <authorList>
            <person name="Spring S."/>
            <person name="Bunk B."/>
            <person name="Sproer C."/>
            <person name="Klenk H.-P."/>
        </authorList>
    </citation>
    <scope>NUCLEOTIDE SEQUENCE [LARGE SCALE GENOMIC DNA]</scope>
    <source>
        <strain evidence="5">L21-Fru-AB</strain>
    </source>
</reference>
<keyword evidence="1 4" id="KW-0808">Transferase</keyword>
<dbReference type="GO" id="GO:0008146">
    <property type="term" value="F:sulfotransferase activity"/>
    <property type="evidence" value="ECO:0007669"/>
    <property type="project" value="InterPro"/>
</dbReference>
<evidence type="ECO:0000259" key="3">
    <source>
        <dbReference type="Pfam" id="PF00685"/>
    </source>
</evidence>
<keyword evidence="5" id="KW-1185">Reference proteome</keyword>
<dbReference type="STRING" id="1307763.L21SP4_02304"/>
<evidence type="ECO:0000313" key="4">
    <source>
        <dbReference type="EMBL" id="AKJ65531.1"/>
    </source>
</evidence>
<dbReference type="OrthoDB" id="981508at2"/>
<dbReference type="PANTHER" id="PTHR10605:SF56">
    <property type="entry name" value="BIFUNCTIONAL HEPARAN SULFATE N-DEACETYLASE_N-SULFOTRANSFERASE"/>
    <property type="match status" value="1"/>
</dbReference>
<dbReference type="Gene3D" id="3.40.50.300">
    <property type="entry name" value="P-loop containing nucleotide triphosphate hydrolases"/>
    <property type="match status" value="1"/>
</dbReference>
<dbReference type="Proteomes" id="UP000035268">
    <property type="component" value="Chromosome"/>
</dbReference>
<gene>
    <name evidence="4" type="ORF">L21SP4_02304</name>
</gene>
<evidence type="ECO:0000256" key="2">
    <source>
        <dbReference type="ARBA" id="ARBA00023180"/>
    </source>
</evidence>
<keyword evidence="2" id="KW-0325">Glycoprotein</keyword>
<dbReference type="RefSeq" id="WP_052882751.1">
    <property type="nucleotide sequence ID" value="NZ_CP010904.1"/>
</dbReference>
<dbReference type="InterPro" id="IPR027417">
    <property type="entry name" value="P-loop_NTPase"/>
</dbReference>
<dbReference type="SUPFAM" id="SSF52540">
    <property type="entry name" value="P-loop containing nucleoside triphosphate hydrolases"/>
    <property type="match status" value="1"/>
</dbReference>
<protein>
    <submittedName>
        <fullName evidence="4">Sulfotransferase domain protein</fullName>
    </submittedName>
</protein>
<dbReference type="PANTHER" id="PTHR10605">
    <property type="entry name" value="HEPARAN SULFATE SULFOTRANSFERASE"/>
    <property type="match status" value="1"/>
</dbReference>
<dbReference type="EMBL" id="CP010904">
    <property type="protein sequence ID" value="AKJ65531.1"/>
    <property type="molecule type" value="Genomic_DNA"/>
</dbReference>
<dbReference type="Pfam" id="PF00685">
    <property type="entry name" value="Sulfotransfer_1"/>
    <property type="match status" value="1"/>
</dbReference>
<dbReference type="InterPro" id="IPR000863">
    <property type="entry name" value="Sulfotransferase_dom"/>
</dbReference>
<accession>A0A0G3EGD8</accession>
<name>A0A0G3EGD8_9BACT</name>
<evidence type="ECO:0000256" key="1">
    <source>
        <dbReference type="ARBA" id="ARBA00022679"/>
    </source>
</evidence>
<reference evidence="4 5" key="2">
    <citation type="journal article" date="2016" name="ISME J.">
        <title>Characterization of the first cultured representative of Verrucomicrobia subdivision 5 indicates the proposal of a novel phylum.</title>
        <authorList>
            <person name="Spring S."/>
            <person name="Bunk B."/>
            <person name="Sproer C."/>
            <person name="Schumann P."/>
            <person name="Rohde M."/>
            <person name="Tindall B.J."/>
            <person name="Klenk H.P."/>
        </authorList>
    </citation>
    <scope>NUCLEOTIDE SEQUENCE [LARGE SCALE GENOMIC DNA]</scope>
    <source>
        <strain evidence="4 5">L21-Fru-AB</strain>
    </source>
</reference>
<proteinExistence type="predicted"/>
<feature type="domain" description="Sulfotransferase" evidence="3">
    <location>
        <begin position="3"/>
        <end position="180"/>
    </location>
</feature>